<sequence length="94" mass="11626">MSRRRKRAPKKKKLFSEAKKQKDHLKRKRIREKLYYYVMGYFDEWINVLPTRLSITVLDEKLYAGFTDILWLLSAKHNETLRYCFALFFRKKDF</sequence>
<evidence type="ECO:0000313" key="2">
    <source>
        <dbReference type="EMBL" id="GIY30865.1"/>
    </source>
</evidence>
<dbReference type="EMBL" id="BPLQ01007562">
    <property type="protein sequence ID" value="GIY30865.1"/>
    <property type="molecule type" value="Genomic_DNA"/>
</dbReference>
<evidence type="ECO:0000313" key="3">
    <source>
        <dbReference type="Proteomes" id="UP001054837"/>
    </source>
</evidence>
<evidence type="ECO:0000256" key="1">
    <source>
        <dbReference type="SAM" id="MobiDB-lite"/>
    </source>
</evidence>
<keyword evidence="3" id="KW-1185">Reference proteome</keyword>
<protein>
    <submittedName>
        <fullName evidence="2">Uncharacterized protein</fullName>
    </submittedName>
</protein>
<gene>
    <name evidence="2" type="ORF">CDAR_466911</name>
</gene>
<accession>A0AAV4SB45</accession>
<proteinExistence type="predicted"/>
<feature type="compositionally biased region" description="Basic residues" evidence="1">
    <location>
        <begin position="1"/>
        <end position="13"/>
    </location>
</feature>
<name>A0AAV4SB45_9ARAC</name>
<dbReference type="Proteomes" id="UP001054837">
    <property type="component" value="Unassembled WGS sequence"/>
</dbReference>
<feature type="region of interest" description="Disordered" evidence="1">
    <location>
        <begin position="1"/>
        <end position="21"/>
    </location>
</feature>
<dbReference type="AlphaFoldDB" id="A0AAV4SB45"/>
<reference evidence="2 3" key="1">
    <citation type="submission" date="2021-06" db="EMBL/GenBank/DDBJ databases">
        <title>Caerostris darwini draft genome.</title>
        <authorList>
            <person name="Kono N."/>
            <person name="Arakawa K."/>
        </authorList>
    </citation>
    <scope>NUCLEOTIDE SEQUENCE [LARGE SCALE GENOMIC DNA]</scope>
</reference>
<organism evidence="2 3">
    <name type="scientific">Caerostris darwini</name>
    <dbReference type="NCBI Taxonomy" id="1538125"/>
    <lineage>
        <taxon>Eukaryota</taxon>
        <taxon>Metazoa</taxon>
        <taxon>Ecdysozoa</taxon>
        <taxon>Arthropoda</taxon>
        <taxon>Chelicerata</taxon>
        <taxon>Arachnida</taxon>
        <taxon>Araneae</taxon>
        <taxon>Araneomorphae</taxon>
        <taxon>Entelegynae</taxon>
        <taxon>Araneoidea</taxon>
        <taxon>Araneidae</taxon>
        <taxon>Caerostris</taxon>
    </lineage>
</organism>
<comment type="caution">
    <text evidence="2">The sequence shown here is derived from an EMBL/GenBank/DDBJ whole genome shotgun (WGS) entry which is preliminary data.</text>
</comment>